<evidence type="ECO:0000313" key="2">
    <source>
        <dbReference type="EMBL" id="AND70607.1"/>
    </source>
</evidence>
<accession>A0A160N453</accession>
<dbReference type="EMBL" id="CP014841">
    <property type="protein sequence ID" value="AND70607.1"/>
    <property type="molecule type" value="Genomic_DNA"/>
</dbReference>
<evidence type="ECO:0000256" key="1">
    <source>
        <dbReference type="SAM" id="MobiDB-lite"/>
    </source>
</evidence>
<name>A0A160N453_9GAMM</name>
<keyword evidence="3" id="KW-1185">Reference proteome</keyword>
<protein>
    <submittedName>
        <fullName evidence="2">Uncharacterized protein</fullName>
    </submittedName>
</protein>
<sequence>MPLLNQPSTHPRGQRPPAPRVAPQRPPAGGAHLGHSDAMALRRAPCLADAAKTTRFTRMTASGPYAP</sequence>
<dbReference type="AlphaFoldDB" id="A0A160N453"/>
<feature type="compositionally biased region" description="Pro residues" evidence="1">
    <location>
        <begin position="14"/>
        <end position="26"/>
    </location>
</feature>
<feature type="region of interest" description="Disordered" evidence="1">
    <location>
        <begin position="1"/>
        <end position="36"/>
    </location>
</feature>
<dbReference type="PATRIC" id="fig|445710.3.peg.3152"/>
<reference evidence="2 3" key="1">
    <citation type="submission" date="2016-02" db="EMBL/GenBank/DDBJ databases">
        <title>Complete genome sequencing and analysis of ATSB10, Dyella thiooxydans isolated from rhizosphere soil of sunflower (Helianthus annuus L.).</title>
        <authorList>
            <person name="Lee Y."/>
            <person name="Hwangbo K."/>
            <person name="Chung H."/>
            <person name="Yoo J."/>
            <person name="Kim K.Y."/>
            <person name="Sa T.M."/>
            <person name="Um Y."/>
            <person name="Madhaiyan M."/>
        </authorList>
    </citation>
    <scope>NUCLEOTIDE SEQUENCE [LARGE SCALE GENOMIC DNA]</scope>
    <source>
        <strain evidence="2 3">ATSB10</strain>
    </source>
</reference>
<dbReference type="Proteomes" id="UP000077255">
    <property type="component" value="Chromosome"/>
</dbReference>
<gene>
    <name evidence="2" type="ORF">ATSB10_31530</name>
</gene>
<proteinExistence type="predicted"/>
<evidence type="ECO:0000313" key="3">
    <source>
        <dbReference type="Proteomes" id="UP000077255"/>
    </source>
</evidence>
<dbReference type="KEGG" id="dtx:ATSB10_31530"/>
<organism evidence="2 3">
    <name type="scientific">Dyella thiooxydans</name>
    <dbReference type="NCBI Taxonomy" id="445710"/>
    <lineage>
        <taxon>Bacteria</taxon>
        <taxon>Pseudomonadati</taxon>
        <taxon>Pseudomonadota</taxon>
        <taxon>Gammaproteobacteria</taxon>
        <taxon>Lysobacterales</taxon>
        <taxon>Rhodanobacteraceae</taxon>
        <taxon>Dyella</taxon>
    </lineage>
</organism>
<dbReference type="STRING" id="445710.ATSB10_31530"/>